<dbReference type="EMBL" id="BJWL01000454">
    <property type="protein sequence ID" value="GFS45800.1"/>
    <property type="molecule type" value="Genomic_DNA"/>
</dbReference>
<dbReference type="AlphaFoldDB" id="A0A7J0E0D8"/>
<proteinExistence type="predicted"/>
<dbReference type="Proteomes" id="UP000585474">
    <property type="component" value="Unassembled WGS sequence"/>
</dbReference>
<dbReference type="GO" id="GO:0051276">
    <property type="term" value="P:chromosome organization"/>
    <property type="evidence" value="ECO:0007669"/>
    <property type="project" value="InterPro"/>
</dbReference>
<reference evidence="3" key="1">
    <citation type="submission" date="2019-07" db="EMBL/GenBank/DDBJ databases">
        <title>De Novo Assembly of kiwifruit Actinidia rufa.</title>
        <authorList>
            <person name="Sugita-Konishi S."/>
            <person name="Sato K."/>
            <person name="Mori E."/>
            <person name="Abe Y."/>
            <person name="Kisaki G."/>
            <person name="Hamano K."/>
            <person name="Suezawa K."/>
            <person name="Otani M."/>
            <person name="Fukuda T."/>
            <person name="Manabe T."/>
            <person name="Gomi K."/>
            <person name="Tabuchi M."/>
            <person name="Akimitsu K."/>
            <person name="Kataoka I."/>
        </authorList>
    </citation>
    <scope>NUCLEOTIDE SEQUENCE [LARGE SCALE GENOMIC DNA]</scope>
    <source>
        <strain evidence="3">cv. Fuchu</strain>
    </source>
</reference>
<feature type="domain" description="SMC hinge" evidence="1">
    <location>
        <begin position="84"/>
        <end position="145"/>
    </location>
</feature>
<name>A0A7J0E0D8_9ERIC</name>
<evidence type="ECO:0000313" key="3">
    <source>
        <dbReference type="Proteomes" id="UP000585474"/>
    </source>
</evidence>
<keyword evidence="3" id="KW-1185">Reference proteome</keyword>
<dbReference type="Gene3D" id="3.30.70.1620">
    <property type="match status" value="1"/>
</dbReference>
<dbReference type="InterPro" id="IPR036277">
    <property type="entry name" value="SMC_hinge_sf"/>
</dbReference>
<sequence>MRLIPRVRAFLPFRTYRQLSGINLWGGPKEMKYFVGVELHSCPIKFHETLILAQPVTVLTLRGQLASVDFTYHVPVKNFDRLKGKSVVVKLIKVKDSSSMTALEVGKGNTEVALSFVGYDEELKSAMEHVFGSAFVCKTIDAVREVSLFLECFFLRDGGDLLRKHHAVAEAETELSIHEKRLSEIEVKLGEHVKRIEQGLLETKSVAKEKQLFYEKCIAEMSMLEKSISEHANNRDGRLKDLEKKIKANKAQVQSASKDLKAQSELNIFRSKMECDTHISCILREQQKLQRKISETNLEWKMENEVRRMEMEHKDCSLKVQKLVEKHAWITSEN</sequence>
<organism evidence="2 3">
    <name type="scientific">Actinidia rufa</name>
    <dbReference type="NCBI Taxonomy" id="165716"/>
    <lineage>
        <taxon>Eukaryota</taxon>
        <taxon>Viridiplantae</taxon>
        <taxon>Streptophyta</taxon>
        <taxon>Embryophyta</taxon>
        <taxon>Tracheophyta</taxon>
        <taxon>Spermatophyta</taxon>
        <taxon>Magnoliopsida</taxon>
        <taxon>eudicotyledons</taxon>
        <taxon>Gunneridae</taxon>
        <taxon>Pentapetalae</taxon>
        <taxon>asterids</taxon>
        <taxon>Ericales</taxon>
        <taxon>Actinidiaceae</taxon>
        <taxon>Actinidia</taxon>
    </lineage>
</organism>
<evidence type="ECO:0000259" key="1">
    <source>
        <dbReference type="Pfam" id="PF06470"/>
    </source>
</evidence>
<dbReference type="InterPro" id="IPR010935">
    <property type="entry name" value="SMC_hinge"/>
</dbReference>
<protein>
    <submittedName>
        <fullName evidence="2">Structural maintenance of chromosomes (SMC) family protein</fullName>
    </submittedName>
</protein>
<evidence type="ECO:0000313" key="2">
    <source>
        <dbReference type="EMBL" id="GFS45800.1"/>
    </source>
</evidence>
<comment type="caution">
    <text evidence="2">The sequence shown here is derived from an EMBL/GenBank/DDBJ whole genome shotgun (WGS) entry which is preliminary data.</text>
</comment>
<dbReference type="SUPFAM" id="SSF75553">
    <property type="entry name" value="Smc hinge domain"/>
    <property type="match status" value="1"/>
</dbReference>
<dbReference type="GO" id="GO:0005524">
    <property type="term" value="F:ATP binding"/>
    <property type="evidence" value="ECO:0007669"/>
    <property type="project" value="InterPro"/>
</dbReference>
<dbReference type="OrthoDB" id="10255539at2759"/>
<accession>A0A7J0E0D8</accession>
<dbReference type="GO" id="GO:0005694">
    <property type="term" value="C:chromosome"/>
    <property type="evidence" value="ECO:0007669"/>
    <property type="project" value="InterPro"/>
</dbReference>
<dbReference type="Pfam" id="PF06470">
    <property type="entry name" value="SMC_hinge"/>
    <property type="match status" value="1"/>
</dbReference>
<gene>
    <name evidence="2" type="ORF">Acr_00g0098310</name>
</gene>